<evidence type="ECO:0000256" key="1">
    <source>
        <dbReference type="ARBA" id="ARBA00022654"/>
    </source>
</evidence>
<name>A0A347UH70_9RHOB</name>
<dbReference type="PANTHER" id="PTHR39322:SF1">
    <property type="entry name" value="ISOVALERYL-HOMOSERINE LACTONE SYNTHASE"/>
    <property type="match status" value="1"/>
</dbReference>
<organism evidence="7 8">
    <name type="scientific">Profundibacter amoris</name>
    <dbReference type="NCBI Taxonomy" id="2171755"/>
    <lineage>
        <taxon>Bacteria</taxon>
        <taxon>Pseudomonadati</taxon>
        <taxon>Pseudomonadota</taxon>
        <taxon>Alphaproteobacteria</taxon>
        <taxon>Rhodobacterales</taxon>
        <taxon>Paracoccaceae</taxon>
        <taxon>Profundibacter</taxon>
    </lineage>
</organism>
<keyword evidence="2 6" id="KW-0808">Transferase</keyword>
<accession>A0A347UH70</accession>
<sequence length="221" mass="25075">MENITFNMSELHQYGTAYFDYLALRKHFFVDTLGWDIPHNDIYEMDQYDNPLAYYSLVLHDGKVIGGARGMPTTSSWGDYTYMLRDAVQGKLAEIPKSIMGDEIRTPKVWECTRLVISDDLESAEDRQKCLALVVDGLARTASKEGAAELIALMRPPFMRALRQLGYNANLIGKPYQNREDGRKYGVLSMSAKPVTRIQPAERPTAKVLPIHQDLELRQTA</sequence>
<proteinExistence type="inferred from homology"/>
<dbReference type="PANTHER" id="PTHR39322">
    <property type="entry name" value="ACYL-HOMOSERINE-LACTONE SYNTHASE"/>
    <property type="match status" value="1"/>
</dbReference>
<dbReference type="GO" id="GO:0061579">
    <property type="term" value="F:N-acyl homoserine lactone synthase activity"/>
    <property type="evidence" value="ECO:0007669"/>
    <property type="project" value="UniProtKB-UniRule"/>
</dbReference>
<dbReference type="InterPro" id="IPR001690">
    <property type="entry name" value="Autoind_synthase"/>
</dbReference>
<evidence type="ECO:0000256" key="2">
    <source>
        <dbReference type="ARBA" id="ARBA00022679"/>
    </source>
</evidence>
<comment type="similarity">
    <text evidence="5 6">Belongs to the autoinducer synthase family.</text>
</comment>
<evidence type="ECO:0000256" key="5">
    <source>
        <dbReference type="PROSITE-ProRule" id="PRU00533"/>
    </source>
</evidence>
<dbReference type="OrthoDB" id="6169313at2"/>
<keyword evidence="4 5" id="KW-0071">Autoinducer synthesis</keyword>
<dbReference type="PRINTS" id="PR01549">
    <property type="entry name" value="AUTOINDCRSYN"/>
</dbReference>
<dbReference type="InterPro" id="IPR016181">
    <property type="entry name" value="Acyl_CoA_acyltransferase"/>
</dbReference>
<dbReference type="PROSITE" id="PS51187">
    <property type="entry name" value="AUTOINDUCER_SYNTH_2"/>
    <property type="match status" value="1"/>
</dbReference>
<evidence type="ECO:0000256" key="6">
    <source>
        <dbReference type="RuleBase" id="RU361135"/>
    </source>
</evidence>
<evidence type="ECO:0000313" key="7">
    <source>
        <dbReference type="EMBL" id="AXX98198.1"/>
    </source>
</evidence>
<reference evidence="7 8" key="1">
    <citation type="submission" date="2018-09" db="EMBL/GenBank/DDBJ databases">
        <title>Profundibacter amoris BAR1 gen. nov., sp. nov., a new member of the Roseobacter clade isolated at Lokis Castle Vent Field on the Arctic Mid-Oceanic Ridge.</title>
        <authorList>
            <person name="Le Moine Bauer S."/>
            <person name="Sjoeberg A.G."/>
            <person name="L'Haridon S."/>
            <person name="Stokke R."/>
            <person name="Roalkvam I."/>
            <person name="Steen I.H."/>
            <person name="Dahle H."/>
        </authorList>
    </citation>
    <scope>NUCLEOTIDE SEQUENCE [LARGE SCALE GENOMIC DNA]</scope>
    <source>
        <strain evidence="7 8">BAR1</strain>
    </source>
</reference>
<comment type="catalytic activity">
    <reaction evidence="6">
        <text>a fatty acyl-[ACP] + S-adenosyl-L-methionine = an N-acyl-L-homoserine lactone + S-methyl-5'-thioadenosine + holo-[ACP] + H(+)</text>
        <dbReference type="Rhea" id="RHEA:10096"/>
        <dbReference type="Rhea" id="RHEA-COMP:9685"/>
        <dbReference type="Rhea" id="RHEA-COMP:14125"/>
        <dbReference type="ChEBI" id="CHEBI:15378"/>
        <dbReference type="ChEBI" id="CHEBI:17509"/>
        <dbReference type="ChEBI" id="CHEBI:55474"/>
        <dbReference type="ChEBI" id="CHEBI:59789"/>
        <dbReference type="ChEBI" id="CHEBI:64479"/>
        <dbReference type="ChEBI" id="CHEBI:138651"/>
        <dbReference type="EC" id="2.3.1.184"/>
    </reaction>
</comment>
<keyword evidence="8" id="KW-1185">Reference proteome</keyword>
<dbReference type="Gene3D" id="3.40.630.30">
    <property type="match status" value="1"/>
</dbReference>
<dbReference type="AlphaFoldDB" id="A0A347UH70"/>
<keyword evidence="1 5" id="KW-0673">Quorum sensing</keyword>
<protein>
    <recommendedName>
        <fullName evidence="6">Acyl-homoserine-lactone synthase</fullName>
        <ecNumber evidence="6">2.3.1.184</ecNumber>
    </recommendedName>
    <alternativeName>
        <fullName evidence="6">Autoinducer synthesis protein</fullName>
    </alternativeName>
</protein>
<dbReference type="KEGG" id="pamo:BAR1_09795"/>
<dbReference type="EMBL" id="CP032125">
    <property type="protein sequence ID" value="AXX98198.1"/>
    <property type="molecule type" value="Genomic_DNA"/>
</dbReference>
<keyword evidence="3 6" id="KW-0949">S-adenosyl-L-methionine</keyword>
<dbReference type="Proteomes" id="UP000261704">
    <property type="component" value="Chromosome"/>
</dbReference>
<dbReference type="EC" id="2.3.1.184" evidence="6"/>
<dbReference type="SUPFAM" id="SSF55729">
    <property type="entry name" value="Acyl-CoA N-acyltransferases (Nat)"/>
    <property type="match status" value="1"/>
</dbReference>
<evidence type="ECO:0000256" key="4">
    <source>
        <dbReference type="ARBA" id="ARBA00022929"/>
    </source>
</evidence>
<gene>
    <name evidence="7" type="ORF">BAR1_09795</name>
</gene>
<dbReference type="RefSeq" id="WP_118942854.1">
    <property type="nucleotide sequence ID" value="NZ_CP032125.1"/>
</dbReference>
<evidence type="ECO:0000256" key="3">
    <source>
        <dbReference type="ARBA" id="ARBA00022691"/>
    </source>
</evidence>
<dbReference type="GO" id="GO:0007165">
    <property type="term" value="P:signal transduction"/>
    <property type="evidence" value="ECO:0007669"/>
    <property type="project" value="TreeGrafter"/>
</dbReference>
<evidence type="ECO:0000313" key="8">
    <source>
        <dbReference type="Proteomes" id="UP000261704"/>
    </source>
</evidence>
<dbReference type="GO" id="GO:0009372">
    <property type="term" value="P:quorum sensing"/>
    <property type="evidence" value="ECO:0007669"/>
    <property type="project" value="UniProtKB-UniRule"/>
</dbReference>
<dbReference type="Pfam" id="PF00765">
    <property type="entry name" value="Autoind_synth"/>
    <property type="match status" value="1"/>
</dbReference>